<evidence type="ECO:0000313" key="1">
    <source>
        <dbReference type="EMBL" id="MPM70214.1"/>
    </source>
</evidence>
<sequence>MKWDNGRTLALIPGVDHFSVIPLPLQTLKLYMPLTVNAYLRNEYGDLDNDAVEFGRYEVLEHQDSILAAILKERMPEEAERGLMKYYHGNDSVNQKVQSYFFTVEQVDDKLMGVAECRIKGELTVEELERLQDEISGQASDGFGEGFEQRPIKIADGEICVSLWSSEKSWSIMTQDELEQGQQMGGMHLG</sequence>
<reference evidence="1" key="1">
    <citation type="submission" date="2019-08" db="EMBL/GenBank/DDBJ databases">
        <authorList>
            <person name="Kucharzyk K."/>
            <person name="Murdoch R.W."/>
            <person name="Higgins S."/>
            <person name="Loffler F."/>
        </authorList>
    </citation>
    <scope>NUCLEOTIDE SEQUENCE</scope>
</reference>
<proteinExistence type="predicted"/>
<accession>A0A645C801</accession>
<protein>
    <recommendedName>
        <fullName evidence="2">DUF4314 domain-containing protein</fullName>
    </recommendedName>
</protein>
<name>A0A645C801_9ZZZZ</name>
<comment type="caution">
    <text evidence="1">The sequence shown here is derived from an EMBL/GenBank/DDBJ whole genome shotgun (WGS) entry which is preliminary data.</text>
</comment>
<dbReference type="EMBL" id="VSSQ01023344">
    <property type="protein sequence ID" value="MPM70214.1"/>
    <property type="molecule type" value="Genomic_DNA"/>
</dbReference>
<organism evidence="1">
    <name type="scientific">bioreactor metagenome</name>
    <dbReference type="NCBI Taxonomy" id="1076179"/>
    <lineage>
        <taxon>unclassified sequences</taxon>
        <taxon>metagenomes</taxon>
        <taxon>ecological metagenomes</taxon>
    </lineage>
</organism>
<dbReference type="AlphaFoldDB" id="A0A645C801"/>
<evidence type="ECO:0008006" key="2">
    <source>
        <dbReference type="Google" id="ProtNLM"/>
    </source>
</evidence>
<gene>
    <name evidence="1" type="ORF">SDC9_117167</name>
</gene>